<dbReference type="Proteomes" id="UP001652445">
    <property type="component" value="Unassembled WGS sequence"/>
</dbReference>
<sequence length="89" mass="10307">MDDSMEIDEIKGILTRRYPHWNLYFDKYGVAVWISMNDGKSNYFEIQVTPKNGVGMSTRKEIDGLDFGGHDEAFNSLYEALDYMDNIVD</sequence>
<evidence type="ECO:0000313" key="1">
    <source>
        <dbReference type="EMBL" id="MCU6793524.1"/>
    </source>
</evidence>
<accession>A0ABT2UIQ2</accession>
<organism evidence="1 2">
    <name type="scientific">Paenibacillus baimaensis</name>
    <dbReference type="NCBI Taxonomy" id="2982185"/>
    <lineage>
        <taxon>Bacteria</taxon>
        <taxon>Bacillati</taxon>
        <taxon>Bacillota</taxon>
        <taxon>Bacilli</taxon>
        <taxon>Bacillales</taxon>
        <taxon>Paenibacillaceae</taxon>
        <taxon>Paenibacillus</taxon>
    </lineage>
</organism>
<keyword evidence="2" id="KW-1185">Reference proteome</keyword>
<reference evidence="1 2" key="1">
    <citation type="submission" date="2022-09" db="EMBL/GenBank/DDBJ databases">
        <authorList>
            <person name="Han X.L."/>
            <person name="Wang Q."/>
            <person name="Lu T."/>
        </authorList>
    </citation>
    <scope>NUCLEOTIDE SEQUENCE [LARGE SCALE GENOMIC DNA]</scope>
    <source>
        <strain evidence="1 2">WQ 127069</strain>
    </source>
</reference>
<comment type="caution">
    <text evidence="1">The sequence shown here is derived from an EMBL/GenBank/DDBJ whole genome shotgun (WGS) entry which is preliminary data.</text>
</comment>
<name>A0ABT2UIQ2_9BACL</name>
<proteinExistence type="predicted"/>
<evidence type="ECO:0000313" key="2">
    <source>
        <dbReference type="Proteomes" id="UP001652445"/>
    </source>
</evidence>
<dbReference type="RefSeq" id="WP_262684794.1">
    <property type="nucleotide sequence ID" value="NZ_JAOQIO010000055.1"/>
</dbReference>
<gene>
    <name evidence="1" type="ORF">OB236_15575</name>
</gene>
<dbReference type="EMBL" id="JAOQIO010000055">
    <property type="protein sequence ID" value="MCU6793524.1"/>
    <property type="molecule type" value="Genomic_DNA"/>
</dbReference>
<protein>
    <submittedName>
        <fullName evidence="1">Uncharacterized protein</fullName>
    </submittedName>
</protein>